<gene>
    <name evidence="3" type="ORF">FVE85_5446</name>
</gene>
<sequence>MQDASARHEHHAHNNMTGSGMNDESGHERVPNPGRDEGHAPNGDASGATHKRARVQAADVQRVADHASAPAGSRPDGRHTTELQEVKVDGHAAEEGTAPQSRARARVALKDATKNRAKPAHLTRKRGRTIDAPPSVLQRDSIFLFVTDLGFQQGTSLWSEYKRSGLSDTTFGGPTDWNVAPSEAQVSETLARATRHPMFQKIAAGHPDRHFYRPNTQQLANAKVGCLAKIIGALYEPENCASPVYFELAIRKLRVVLGRSSMLPEGASTDQRATWTPFDHVDQILDLGIGLTNRLSRQHVEIFYEPRAQCWMTRCLGRNPILVAGPLEKPCKVVLAQEQDSKRGDDGSDDEKERAISVRILAAGEQEPAALQSGSYILAGSCLLIFQEPVPSENMESEGLMYLQSLSGSLQAQDIGASHRGDATEGSGSAAAEVAAALLEVHHAKDEFREPVVHDGQHSRNLLQPVRHSKQAAEKERNAKGAFVSQKDKVARQTELERFNHLSPAELYAFMQQFRDDGPGEALRSFVLKFGYGRWDMVRAHIPRRASESANANGTHPPTRSELEMTLMFWPTLCQCMVAVDKHERESQHSWYGGEREVLEKWMKGSLPANWSRTERRHFMKAELQSAAQTMSSEDVAFGILWAKQLCFLSGVNSVVKHPGILNRIREKPAILIALPAPWWDAQCDADALVGIFRHGYGSYVEIRNDPELCFSRRCGPVTRKANAGEGSSDQNEHESSKNTNAVSEDESQTQGRIGPVPDFSAVVSRLVVVMQAFCYITGEGDTHETTATKKEGQVELRGSSESLVHDSVDGHGLDPLGPLSPNKKEDKAPLTAKEFVEFEEYLTQFGIKSISGASRQAEGEQADSECVRDWLWFKTKVSGNLKTKSPETLEHAYRALIAECERVMESNADGAAIDAAAADTGKAGTDNDKILDESGAQTLSAALAADASGQKLLITAERAYKLLERLDFFRLLRAEILPCRALSSIIGNMKKGKDLPYWWKTHHDIALLQGVDRHGLDDWHAIENDDPIFAHAQQDYRDKNAFDTSGEERRISFPRPNIGVRRAITLALHFGKNKDSA</sequence>
<keyword evidence="3" id="KW-0547">Nucleotide-binding</keyword>
<keyword evidence="3" id="KW-0067">ATP-binding</keyword>
<reference evidence="4" key="1">
    <citation type="journal article" date="2019" name="Nat. Commun.">
        <title>Expansion of phycobilisome linker gene families in mesophilic red algae.</title>
        <authorList>
            <person name="Lee J."/>
            <person name="Kim D."/>
            <person name="Bhattacharya D."/>
            <person name="Yoon H.S."/>
        </authorList>
    </citation>
    <scope>NUCLEOTIDE SEQUENCE [LARGE SCALE GENOMIC DNA]</scope>
    <source>
        <strain evidence="4">CCMP 1328</strain>
    </source>
</reference>
<keyword evidence="4" id="KW-1185">Reference proteome</keyword>
<feature type="region of interest" description="Disordered" evidence="1">
    <location>
        <begin position="805"/>
        <end position="827"/>
    </location>
</feature>
<dbReference type="PANTHER" id="PTHR46850">
    <property type="entry name" value="CHROMODOMAIN-HELICASE-DNA-BINDING PROTEIN 9"/>
    <property type="match status" value="1"/>
</dbReference>
<keyword evidence="3" id="KW-0238">DNA-binding</keyword>
<protein>
    <submittedName>
        <fullName evidence="3">Chromodomain-helicase-DNA-binding protein 6</fullName>
    </submittedName>
</protein>
<feature type="compositionally biased region" description="Basic and acidic residues" evidence="1">
    <location>
        <begin position="24"/>
        <end position="39"/>
    </location>
</feature>
<dbReference type="CDD" id="cd22701">
    <property type="entry name" value="FHA_FKH1-like"/>
    <property type="match status" value="1"/>
</dbReference>
<keyword evidence="3" id="KW-0378">Hydrolase</keyword>
<comment type="caution">
    <text evidence="3">The sequence shown here is derived from an EMBL/GenBank/DDBJ whole genome shotgun (WGS) entry which is preliminary data.</text>
</comment>
<feature type="region of interest" description="Disordered" evidence="1">
    <location>
        <begin position="1"/>
        <end position="79"/>
    </location>
</feature>
<accession>A0A5J4Z1Y1</accession>
<dbReference type="OrthoDB" id="1333at2759"/>
<keyword evidence="3" id="KW-0347">Helicase</keyword>
<dbReference type="AlphaFoldDB" id="A0A5J4Z1Y1"/>
<evidence type="ECO:0000256" key="1">
    <source>
        <dbReference type="SAM" id="MobiDB-lite"/>
    </source>
</evidence>
<evidence type="ECO:0000313" key="3">
    <source>
        <dbReference type="EMBL" id="KAA8497861.1"/>
    </source>
</evidence>
<proteinExistence type="predicted"/>
<evidence type="ECO:0000259" key="2">
    <source>
        <dbReference type="PROSITE" id="PS50006"/>
    </source>
</evidence>
<feature type="domain" description="FHA" evidence="2">
    <location>
        <begin position="255"/>
        <end position="328"/>
    </location>
</feature>
<dbReference type="EMBL" id="VRMN01000001">
    <property type="protein sequence ID" value="KAA8497861.1"/>
    <property type="molecule type" value="Genomic_DNA"/>
</dbReference>
<dbReference type="PROSITE" id="PS50006">
    <property type="entry name" value="FHA_DOMAIN"/>
    <property type="match status" value="1"/>
</dbReference>
<evidence type="ECO:0000313" key="4">
    <source>
        <dbReference type="Proteomes" id="UP000324585"/>
    </source>
</evidence>
<dbReference type="Proteomes" id="UP000324585">
    <property type="component" value="Unassembled WGS sequence"/>
</dbReference>
<dbReference type="InterPro" id="IPR000253">
    <property type="entry name" value="FHA_dom"/>
</dbReference>
<dbReference type="GO" id="GO:0004386">
    <property type="term" value="F:helicase activity"/>
    <property type="evidence" value="ECO:0007669"/>
    <property type="project" value="UniProtKB-KW"/>
</dbReference>
<dbReference type="Gene3D" id="1.10.10.60">
    <property type="entry name" value="Homeodomain-like"/>
    <property type="match status" value="2"/>
</dbReference>
<dbReference type="InterPro" id="IPR051493">
    <property type="entry name" value="CHD"/>
</dbReference>
<dbReference type="PANTHER" id="PTHR46850:SF1">
    <property type="entry name" value="CHROMODOMAIN-HELICASE-DNA-BINDING PROTEIN 9"/>
    <property type="match status" value="1"/>
</dbReference>
<dbReference type="GO" id="GO:0003677">
    <property type="term" value="F:DNA binding"/>
    <property type="evidence" value="ECO:0007669"/>
    <property type="project" value="UniProtKB-KW"/>
</dbReference>
<name>A0A5J4Z1Y1_PORPP</name>
<feature type="region of interest" description="Disordered" evidence="1">
    <location>
        <begin position="721"/>
        <end position="756"/>
    </location>
</feature>
<organism evidence="3 4">
    <name type="scientific">Porphyridium purpureum</name>
    <name type="common">Red alga</name>
    <name type="synonym">Porphyridium cruentum</name>
    <dbReference type="NCBI Taxonomy" id="35688"/>
    <lineage>
        <taxon>Eukaryota</taxon>
        <taxon>Rhodophyta</taxon>
        <taxon>Bangiophyceae</taxon>
        <taxon>Porphyridiales</taxon>
        <taxon>Porphyridiaceae</taxon>
        <taxon>Porphyridium</taxon>
    </lineage>
</organism>
<feature type="region of interest" description="Disordered" evidence="1">
    <location>
        <begin position="84"/>
        <end position="103"/>
    </location>
</feature>
<dbReference type="OMA" id="CERVMES"/>
<feature type="compositionally biased region" description="Basic and acidic residues" evidence="1">
    <location>
        <begin position="84"/>
        <end position="94"/>
    </location>
</feature>